<evidence type="ECO:0000313" key="3">
    <source>
        <dbReference type="EMBL" id="KAL3717738.1"/>
    </source>
</evidence>
<keyword evidence="4" id="KW-1185">Reference proteome</keyword>
<keyword evidence="2" id="KW-0472">Membrane</keyword>
<accession>A0ABD3IU50</accession>
<sequence>MSSLICDFPPWIWVLITWLILGHLLKFGLALILFTSIALLSSKKPVFRVEPLEEDIVRSNQETLPNKEDGHCLSSQESTQANTFRPEECTVSSPLDSSSKSGCIDNFSTGEGSEESLFQQYCLADLLSEINKMNEEDDNLIDIGISLGSFKCSRFEIEA</sequence>
<name>A0ABD3IU50_EUCGL</name>
<feature type="compositionally biased region" description="Polar residues" evidence="1">
    <location>
        <begin position="73"/>
        <end position="83"/>
    </location>
</feature>
<protein>
    <submittedName>
        <fullName evidence="3">Uncharacterized protein</fullName>
    </submittedName>
</protein>
<dbReference type="PANTHER" id="PTHR35708">
    <property type="entry name" value="GB|AAD25831.1"/>
    <property type="match status" value="1"/>
</dbReference>
<dbReference type="EMBL" id="JBJKBG010000011">
    <property type="protein sequence ID" value="KAL3717738.1"/>
    <property type="molecule type" value="Genomic_DNA"/>
</dbReference>
<reference evidence="3 4" key="1">
    <citation type="submission" date="2024-11" db="EMBL/GenBank/DDBJ databases">
        <title>Chromosome-level genome assembly of Eucalyptus globulus Labill. provides insights into its genome evolution.</title>
        <authorList>
            <person name="Li X."/>
        </authorList>
    </citation>
    <scope>NUCLEOTIDE SEQUENCE [LARGE SCALE GENOMIC DNA]</scope>
    <source>
        <strain evidence="3">CL2024</strain>
        <tissue evidence="3">Fresh tender leaves</tissue>
    </source>
</reference>
<evidence type="ECO:0000313" key="4">
    <source>
        <dbReference type="Proteomes" id="UP001634007"/>
    </source>
</evidence>
<feature type="compositionally biased region" description="Polar residues" evidence="1">
    <location>
        <begin position="90"/>
        <end position="100"/>
    </location>
</feature>
<feature type="transmembrane region" description="Helical" evidence="2">
    <location>
        <begin position="12"/>
        <end position="40"/>
    </location>
</feature>
<dbReference type="AlphaFoldDB" id="A0ABD3IU50"/>
<gene>
    <name evidence="3" type="ORF">ACJRO7_009213</name>
</gene>
<comment type="caution">
    <text evidence="3">The sequence shown here is derived from an EMBL/GenBank/DDBJ whole genome shotgun (WGS) entry which is preliminary data.</text>
</comment>
<evidence type="ECO:0000256" key="2">
    <source>
        <dbReference type="SAM" id="Phobius"/>
    </source>
</evidence>
<proteinExistence type="predicted"/>
<dbReference type="PANTHER" id="PTHR35708:SF3">
    <property type="entry name" value="GB|AAD25831.1"/>
    <property type="match status" value="1"/>
</dbReference>
<dbReference type="Proteomes" id="UP001634007">
    <property type="component" value="Unassembled WGS sequence"/>
</dbReference>
<feature type="region of interest" description="Disordered" evidence="1">
    <location>
        <begin position="65"/>
        <end position="100"/>
    </location>
</feature>
<evidence type="ECO:0000256" key="1">
    <source>
        <dbReference type="SAM" id="MobiDB-lite"/>
    </source>
</evidence>
<organism evidence="3 4">
    <name type="scientific">Eucalyptus globulus</name>
    <name type="common">Tasmanian blue gum</name>
    <dbReference type="NCBI Taxonomy" id="34317"/>
    <lineage>
        <taxon>Eukaryota</taxon>
        <taxon>Viridiplantae</taxon>
        <taxon>Streptophyta</taxon>
        <taxon>Embryophyta</taxon>
        <taxon>Tracheophyta</taxon>
        <taxon>Spermatophyta</taxon>
        <taxon>Magnoliopsida</taxon>
        <taxon>eudicotyledons</taxon>
        <taxon>Gunneridae</taxon>
        <taxon>Pentapetalae</taxon>
        <taxon>rosids</taxon>
        <taxon>malvids</taxon>
        <taxon>Myrtales</taxon>
        <taxon>Myrtaceae</taxon>
        <taxon>Myrtoideae</taxon>
        <taxon>Eucalypteae</taxon>
        <taxon>Eucalyptus</taxon>
    </lineage>
</organism>
<keyword evidence="2" id="KW-0812">Transmembrane</keyword>
<keyword evidence="2" id="KW-1133">Transmembrane helix</keyword>